<dbReference type="SFLD" id="SFLDG01018">
    <property type="entry name" value="Squalene/Phytoene_Synthase_Lik"/>
    <property type="match status" value="1"/>
</dbReference>
<gene>
    <name evidence="3" type="primary">crtB_1</name>
    <name evidence="3" type="ORF">LF1_12050</name>
</gene>
<name>A0A5B1CGN0_9BACT</name>
<dbReference type="EMBL" id="VRLW01000001">
    <property type="protein sequence ID" value="KAA1258683.1"/>
    <property type="molecule type" value="Genomic_DNA"/>
</dbReference>
<keyword evidence="1 3" id="KW-0808">Transferase</keyword>
<dbReference type="InterPro" id="IPR044843">
    <property type="entry name" value="Trans_IPPS_bact-type"/>
</dbReference>
<dbReference type="GO" id="GO:0051996">
    <property type="term" value="F:squalene synthase [NAD(P)H] activity"/>
    <property type="evidence" value="ECO:0007669"/>
    <property type="project" value="InterPro"/>
</dbReference>
<sequence length="369" mass="40436">MNASNANAADVLQKNSRSFSIAARFLPKRVRHKVTQLYAWCRAVDDAVDHAESQIAAREELDRLEQDLRYLTDLRCQSGDQGFGDVGLQHPASNWIAPLILAGDIAVCDAVDLIAGMRMDLDIDGGHWSIDREQELLHYCYHAAGTVGLMMTQIMGVRDPAARSHAVALGVAMQLTNIARDVREDADRGRCYLPGIASVNDASDSSIRQAVHKTLMLAERRYQTAEAGLKFLPIDCRRAIRVALAAYREIGRELMRRDCDVMAGRTVVPKLRLLSVVSQAAFSGAFPMSEVSNPSVDSTSVSQTTSSISQCKSAVWLGLSLTAFMATALFVMVYMNPKSDVYSTLPLLYATGSLVFAVAANRVSVRYEN</sequence>
<dbReference type="SFLD" id="SFLDS00005">
    <property type="entry name" value="Isoprenoid_Synthase_Type_I"/>
    <property type="match status" value="1"/>
</dbReference>
<keyword evidence="2" id="KW-0472">Membrane</keyword>
<dbReference type="SFLD" id="SFLDG01212">
    <property type="entry name" value="Phytoene_synthase_like"/>
    <property type="match status" value="1"/>
</dbReference>
<dbReference type="PROSITE" id="PS01045">
    <property type="entry name" value="SQUALEN_PHYTOEN_SYN_2"/>
    <property type="match status" value="1"/>
</dbReference>
<dbReference type="Pfam" id="PF00494">
    <property type="entry name" value="SQS_PSY"/>
    <property type="match status" value="1"/>
</dbReference>
<dbReference type="InterPro" id="IPR008949">
    <property type="entry name" value="Isoprenoid_synthase_dom_sf"/>
</dbReference>
<dbReference type="GO" id="GO:0016117">
    <property type="term" value="P:carotenoid biosynthetic process"/>
    <property type="evidence" value="ECO:0007669"/>
    <property type="project" value="UniProtKB-ARBA"/>
</dbReference>
<organism evidence="3 4">
    <name type="scientific">Rubripirellula obstinata</name>
    <dbReference type="NCBI Taxonomy" id="406547"/>
    <lineage>
        <taxon>Bacteria</taxon>
        <taxon>Pseudomonadati</taxon>
        <taxon>Planctomycetota</taxon>
        <taxon>Planctomycetia</taxon>
        <taxon>Pirellulales</taxon>
        <taxon>Pirellulaceae</taxon>
        <taxon>Rubripirellula</taxon>
    </lineage>
</organism>
<reference evidence="3 4" key="1">
    <citation type="submission" date="2019-08" db="EMBL/GenBank/DDBJ databases">
        <title>Deep-cultivation of Planctomycetes and their phenomic and genomic characterization uncovers novel biology.</title>
        <authorList>
            <person name="Wiegand S."/>
            <person name="Jogler M."/>
            <person name="Boedeker C."/>
            <person name="Pinto D."/>
            <person name="Vollmers J."/>
            <person name="Rivas-Marin E."/>
            <person name="Kohn T."/>
            <person name="Peeters S.H."/>
            <person name="Heuer A."/>
            <person name="Rast P."/>
            <person name="Oberbeckmann S."/>
            <person name="Bunk B."/>
            <person name="Jeske O."/>
            <person name="Meyerdierks A."/>
            <person name="Storesund J.E."/>
            <person name="Kallscheuer N."/>
            <person name="Luecker S."/>
            <person name="Lage O.M."/>
            <person name="Pohl T."/>
            <person name="Merkel B.J."/>
            <person name="Hornburger P."/>
            <person name="Mueller R.-W."/>
            <person name="Bruemmer F."/>
            <person name="Labrenz M."/>
            <person name="Spormann A.M."/>
            <person name="Op Den Camp H."/>
            <person name="Overmann J."/>
            <person name="Amann R."/>
            <person name="Jetten M.S.M."/>
            <person name="Mascher T."/>
            <person name="Medema M.H."/>
            <person name="Devos D.P."/>
            <person name="Kaster A.-K."/>
            <person name="Ovreas L."/>
            <person name="Rohde M."/>
            <person name="Galperin M.Y."/>
            <person name="Jogler C."/>
        </authorList>
    </citation>
    <scope>NUCLEOTIDE SEQUENCE [LARGE SCALE GENOMIC DNA]</scope>
    <source>
        <strain evidence="3 4">LF1</strain>
    </source>
</reference>
<dbReference type="PANTHER" id="PTHR31480">
    <property type="entry name" value="BIFUNCTIONAL LYCOPENE CYCLASE/PHYTOENE SYNTHASE"/>
    <property type="match status" value="1"/>
</dbReference>
<protein>
    <submittedName>
        <fullName evidence="3">All-trans-phytoene synthase/15-cis-phytoene synthase</fullName>
        <ecNumber evidence="3">2.5.1.32</ecNumber>
    </submittedName>
</protein>
<evidence type="ECO:0000256" key="1">
    <source>
        <dbReference type="ARBA" id="ARBA00022679"/>
    </source>
</evidence>
<feature type="transmembrane region" description="Helical" evidence="2">
    <location>
        <begin position="314"/>
        <end position="335"/>
    </location>
</feature>
<proteinExistence type="predicted"/>
<dbReference type="GO" id="GO:0004311">
    <property type="term" value="F:geranylgeranyl diphosphate synthase activity"/>
    <property type="evidence" value="ECO:0007669"/>
    <property type="project" value="InterPro"/>
</dbReference>
<dbReference type="EC" id="2.5.1.32" evidence="3"/>
<comment type="caution">
    <text evidence="3">The sequence shown here is derived from an EMBL/GenBank/DDBJ whole genome shotgun (WGS) entry which is preliminary data.</text>
</comment>
<dbReference type="Proteomes" id="UP000322699">
    <property type="component" value="Unassembled WGS sequence"/>
</dbReference>
<keyword evidence="2" id="KW-0812">Transmembrane</keyword>
<dbReference type="SUPFAM" id="SSF48576">
    <property type="entry name" value="Terpenoid synthases"/>
    <property type="match status" value="1"/>
</dbReference>
<dbReference type="OrthoDB" id="9787280at2"/>
<dbReference type="InterPro" id="IPR033904">
    <property type="entry name" value="Trans_IPPS_HH"/>
</dbReference>
<keyword evidence="2" id="KW-1133">Transmembrane helix</keyword>
<dbReference type="Gene3D" id="1.10.600.10">
    <property type="entry name" value="Farnesyl Diphosphate Synthase"/>
    <property type="match status" value="1"/>
</dbReference>
<evidence type="ECO:0000313" key="4">
    <source>
        <dbReference type="Proteomes" id="UP000322699"/>
    </source>
</evidence>
<dbReference type="InterPro" id="IPR019845">
    <property type="entry name" value="Squalene/phytoene_synthase_CS"/>
</dbReference>
<dbReference type="CDD" id="cd00683">
    <property type="entry name" value="Trans_IPPS_HH"/>
    <property type="match status" value="1"/>
</dbReference>
<dbReference type="RefSeq" id="WP_068265307.1">
    <property type="nucleotide sequence ID" value="NZ_LWSK01000083.1"/>
</dbReference>
<evidence type="ECO:0000313" key="3">
    <source>
        <dbReference type="EMBL" id="KAA1258683.1"/>
    </source>
</evidence>
<evidence type="ECO:0000256" key="2">
    <source>
        <dbReference type="SAM" id="Phobius"/>
    </source>
</evidence>
<feature type="transmembrane region" description="Helical" evidence="2">
    <location>
        <begin position="347"/>
        <end position="365"/>
    </location>
</feature>
<accession>A0A5B1CGN0</accession>
<dbReference type="InterPro" id="IPR002060">
    <property type="entry name" value="Squ/phyt_synthse"/>
</dbReference>
<keyword evidence="4" id="KW-1185">Reference proteome</keyword>
<dbReference type="AlphaFoldDB" id="A0A5B1CGN0"/>